<protein>
    <submittedName>
        <fullName evidence="1">Uncharacterized protein</fullName>
    </submittedName>
</protein>
<dbReference type="Proteomes" id="UP001595826">
    <property type="component" value="Unassembled WGS sequence"/>
</dbReference>
<evidence type="ECO:0000313" key="1">
    <source>
        <dbReference type="EMBL" id="MFC4269199.1"/>
    </source>
</evidence>
<keyword evidence="2" id="KW-1185">Reference proteome</keyword>
<gene>
    <name evidence="1" type="ORF">ACFOWD_09805</name>
</gene>
<dbReference type="RefSeq" id="WP_377410172.1">
    <property type="nucleotide sequence ID" value="NZ_JBHSCY010000002.1"/>
</dbReference>
<organism evidence="1 2">
    <name type="scientific">Polaribacter marinivivus</name>
    <dbReference type="NCBI Taxonomy" id="1524260"/>
    <lineage>
        <taxon>Bacteria</taxon>
        <taxon>Pseudomonadati</taxon>
        <taxon>Bacteroidota</taxon>
        <taxon>Flavobacteriia</taxon>
        <taxon>Flavobacteriales</taxon>
        <taxon>Flavobacteriaceae</taxon>
    </lineage>
</organism>
<reference evidence="2" key="1">
    <citation type="journal article" date="2019" name="Int. J. Syst. Evol. Microbiol.">
        <title>The Global Catalogue of Microorganisms (GCM) 10K type strain sequencing project: providing services to taxonomists for standard genome sequencing and annotation.</title>
        <authorList>
            <consortium name="The Broad Institute Genomics Platform"/>
            <consortium name="The Broad Institute Genome Sequencing Center for Infectious Disease"/>
            <person name="Wu L."/>
            <person name="Ma J."/>
        </authorList>
    </citation>
    <scope>NUCLEOTIDE SEQUENCE [LARGE SCALE GENOMIC DNA]</scope>
    <source>
        <strain evidence="2">CECT 8655</strain>
    </source>
</reference>
<name>A0ABV8R9Y6_9FLAO</name>
<comment type="caution">
    <text evidence="1">The sequence shown here is derived from an EMBL/GenBank/DDBJ whole genome shotgun (WGS) entry which is preliminary data.</text>
</comment>
<accession>A0ABV8R9Y6</accession>
<sequence length="109" mass="12709">MFKNKSFANFISVTLLVIFFLPIAVLAFHSLTNHKHEICFSKTEQHIHDKDLDCTLHLYKQSNSFLVDSDYQFFNNSEIQSSETLQQNFLKNHQQLSFSLRGPPLYVLA</sequence>
<proteinExistence type="predicted"/>
<evidence type="ECO:0000313" key="2">
    <source>
        <dbReference type="Proteomes" id="UP001595826"/>
    </source>
</evidence>
<dbReference type="EMBL" id="JBHSCY010000002">
    <property type="protein sequence ID" value="MFC4269199.1"/>
    <property type="molecule type" value="Genomic_DNA"/>
</dbReference>